<evidence type="ECO:0000256" key="7">
    <source>
        <dbReference type="ARBA" id="ARBA00023136"/>
    </source>
</evidence>
<organism evidence="9 10">
    <name type="scientific">Oceanisphaera ostreae</name>
    <dbReference type="NCBI Taxonomy" id="914151"/>
    <lineage>
        <taxon>Bacteria</taxon>
        <taxon>Pseudomonadati</taxon>
        <taxon>Pseudomonadota</taxon>
        <taxon>Gammaproteobacteria</taxon>
        <taxon>Aeromonadales</taxon>
        <taxon>Aeromonadaceae</taxon>
        <taxon>Oceanisphaera</taxon>
    </lineage>
</organism>
<comment type="caution">
    <text evidence="9">The sequence shown here is derived from an EMBL/GenBank/DDBJ whole genome shotgun (WGS) entry which is preliminary data.</text>
</comment>
<keyword evidence="7 8" id="KW-0472">Membrane</keyword>
<dbReference type="PANTHER" id="PTHR36838:SF4">
    <property type="entry name" value="AUXIN EFFLUX CARRIER FAMILY PROTEIN"/>
    <property type="match status" value="1"/>
</dbReference>
<feature type="transmembrane region" description="Helical" evidence="8">
    <location>
        <begin position="278"/>
        <end position="300"/>
    </location>
</feature>
<feature type="transmembrane region" description="Helical" evidence="8">
    <location>
        <begin position="61"/>
        <end position="83"/>
    </location>
</feature>
<feature type="transmembrane region" description="Helical" evidence="8">
    <location>
        <begin position="95"/>
        <end position="116"/>
    </location>
</feature>
<feature type="transmembrane region" description="Helical" evidence="8">
    <location>
        <begin position="38"/>
        <end position="55"/>
    </location>
</feature>
<keyword evidence="4" id="KW-1003">Cell membrane</keyword>
<comment type="similarity">
    <text evidence="2">Belongs to the auxin efflux carrier (TC 2.A.69) family.</text>
</comment>
<evidence type="ECO:0000313" key="9">
    <source>
        <dbReference type="EMBL" id="MFD1009427.1"/>
    </source>
</evidence>
<accession>A0ABW3KP83</accession>
<evidence type="ECO:0000313" key="10">
    <source>
        <dbReference type="Proteomes" id="UP001597048"/>
    </source>
</evidence>
<evidence type="ECO:0000256" key="3">
    <source>
        <dbReference type="ARBA" id="ARBA00022448"/>
    </source>
</evidence>
<feature type="transmembrane region" description="Helical" evidence="8">
    <location>
        <begin position="252"/>
        <end position="271"/>
    </location>
</feature>
<evidence type="ECO:0000256" key="1">
    <source>
        <dbReference type="ARBA" id="ARBA00004651"/>
    </source>
</evidence>
<evidence type="ECO:0000256" key="5">
    <source>
        <dbReference type="ARBA" id="ARBA00022692"/>
    </source>
</evidence>
<comment type="subcellular location">
    <subcellularLocation>
        <location evidence="1">Cell membrane</location>
        <topology evidence="1">Multi-pass membrane protein</topology>
    </subcellularLocation>
</comment>
<feature type="transmembrane region" description="Helical" evidence="8">
    <location>
        <begin position="223"/>
        <end position="246"/>
    </location>
</feature>
<feature type="transmembrane region" description="Helical" evidence="8">
    <location>
        <begin position="6"/>
        <end position="26"/>
    </location>
</feature>
<name>A0ABW3KP83_9GAMM</name>
<dbReference type="Pfam" id="PF03547">
    <property type="entry name" value="Mem_trans"/>
    <property type="match status" value="1"/>
</dbReference>
<dbReference type="InterPro" id="IPR038770">
    <property type="entry name" value="Na+/solute_symporter_sf"/>
</dbReference>
<keyword evidence="5 8" id="KW-0812">Transmembrane</keyword>
<keyword evidence="3" id="KW-0813">Transport</keyword>
<dbReference type="Gene3D" id="1.20.1530.20">
    <property type="match status" value="1"/>
</dbReference>
<reference evidence="10" key="1">
    <citation type="journal article" date="2019" name="Int. J. Syst. Evol. Microbiol.">
        <title>The Global Catalogue of Microorganisms (GCM) 10K type strain sequencing project: providing services to taxonomists for standard genome sequencing and annotation.</title>
        <authorList>
            <consortium name="The Broad Institute Genomics Platform"/>
            <consortium name="The Broad Institute Genome Sequencing Center for Infectious Disease"/>
            <person name="Wu L."/>
            <person name="Ma J."/>
        </authorList>
    </citation>
    <scope>NUCLEOTIDE SEQUENCE [LARGE SCALE GENOMIC DNA]</scope>
    <source>
        <strain evidence="10">CCUG 60525</strain>
    </source>
</reference>
<evidence type="ECO:0000256" key="4">
    <source>
        <dbReference type="ARBA" id="ARBA00022475"/>
    </source>
</evidence>
<evidence type="ECO:0000256" key="6">
    <source>
        <dbReference type="ARBA" id="ARBA00022989"/>
    </source>
</evidence>
<dbReference type="PANTHER" id="PTHR36838">
    <property type="entry name" value="AUXIN EFFLUX CARRIER FAMILY PROTEIN"/>
    <property type="match status" value="1"/>
</dbReference>
<sequence length="308" mass="32106">MLTVSNALGPLFLLIITGVVLKRLRFPEPQFWHGAERFIYFLLFPAMLISTLATADFGQVAFGGMIGLLAGLLILLAAGLWLLRNRLGLDMPSFSSVFQGALRFNTYVGLAGAAALYGEAGITAAAVAIAIMVPLINILCVLMFVGCGDSGQSGLWGAMRALAKNPLLLGCFIGIALNVSGIGLPGWSRDTLALAGQAALPLGLITVGVALQLKALRGTGAAFWQACTIKFGLLPLLALTAGWLLGLKEVELGVVVLFTALPTATSSYILARQMGGNAPLMAAVITGQTLLAMAVLPLWMSLLGVLQP</sequence>
<feature type="transmembrane region" description="Helical" evidence="8">
    <location>
        <begin position="193"/>
        <end position="211"/>
    </location>
</feature>
<keyword evidence="6 8" id="KW-1133">Transmembrane helix</keyword>
<protein>
    <submittedName>
        <fullName evidence="9">AEC family transporter</fullName>
    </submittedName>
</protein>
<feature type="transmembrane region" description="Helical" evidence="8">
    <location>
        <begin position="167"/>
        <end position="187"/>
    </location>
</feature>
<evidence type="ECO:0000256" key="2">
    <source>
        <dbReference type="ARBA" id="ARBA00010145"/>
    </source>
</evidence>
<dbReference type="EMBL" id="JBHTJS010000060">
    <property type="protein sequence ID" value="MFD1009427.1"/>
    <property type="molecule type" value="Genomic_DNA"/>
</dbReference>
<proteinExistence type="inferred from homology"/>
<dbReference type="RefSeq" id="WP_379559458.1">
    <property type="nucleotide sequence ID" value="NZ_JBHTJS010000060.1"/>
</dbReference>
<evidence type="ECO:0000256" key="8">
    <source>
        <dbReference type="SAM" id="Phobius"/>
    </source>
</evidence>
<feature type="transmembrane region" description="Helical" evidence="8">
    <location>
        <begin position="122"/>
        <end position="146"/>
    </location>
</feature>
<dbReference type="InterPro" id="IPR004776">
    <property type="entry name" value="Mem_transp_PIN-like"/>
</dbReference>
<dbReference type="Proteomes" id="UP001597048">
    <property type="component" value="Unassembled WGS sequence"/>
</dbReference>
<keyword evidence="10" id="KW-1185">Reference proteome</keyword>
<gene>
    <name evidence="9" type="ORF">ACFQ1C_14860</name>
</gene>